<dbReference type="Gramene" id="MELO3C028599.2.1">
    <property type="protein sequence ID" value="MELO3C028599.2.1"/>
    <property type="gene ID" value="MELO3C028599.2"/>
</dbReference>
<sequence length="61" mass="7031">MEFNGNMQGLGHGSSSASYWLNNSHPRDPHYRNSRLLTIKCAWRIYPKIGRPRSPTICLPF</sequence>
<evidence type="ECO:0000313" key="1">
    <source>
        <dbReference type="EnsemblPlants" id="MELO3C028599.2.1"/>
    </source>
</evidence>
<reference evidence="1" key="1">
    <citation type="submission" date="2023-03" db="UniProtKB">
        <authorList>
            <consortium name="EnsemblPlants"/>
        </authorList>
    </citation>
    <scope>IDENTIFICATION</scope>
</reference>
<proteinExistence type="predicted"/>
<dbReference type="EnsemblPlants" id="MELO3C028599.2.1">
    <property type="protein sequence ID" value="MELO3C028599.2.1"/>
    <property type="gene ID" value="MELO3C028599.2"/>
</dbReference>
<protein>
    <submittedName>
        <fullName evidence="1">Uncharacterized protein</fullName>
    </submittedName>
</protein>
<dbReference type="AlphaFoldDB" id="A0A9I9E4E4"/>
<name>A0A9I9E4E4_CUCME</name>
<organism evidence="1">
    <name type="scientific">Cucumis melo</name>
    <name type="common">Muskmelon</name>
    <dbReference type="NCBI Taxonomy" id="3656"/>
    <lineage>
        <taxon>Eukaryota</taxon>
        <taxon>Viridiplantae</taxon>
        <taxon>Streptophyta</taxon>
        <taxon>Embryophyta</taxon>
        <taxon>Tracheophyta</taxon>
        <taxon>Spermatophyta</taxon>
        <taxon>Magnoliopsida</taxon>
        <taxon>eudicotyledons</taxon>
        <taxon>Gunneridae</taxon>
        <taxon>Pentapetalae</taxon>
        <taxon>rosids</taxon>
        <taxon>fabids</taxon>
        <taxon>Cucurbitales</taxon>
        <taxon>Cucurbitaceae</taxon>
        <taxon>Benincaseae</taxon>
        <taxon>Cucumis</taxon>
    </lineage>
</organism>
<accession>A0A9I9E4E4</accession>